<dbReference type="Pfam" id="PF13193">
    <property type="entry name" value="AMP-binding_C"/>
    <property type="match status" value="1"/>
</dbReference>
<evidence type="ECO:0000256" key="1">
    <source>
        <dbReference type="ARBA" id="ARBA00006432"/>
    </source>
</evidence>
<dbReference type="GO" id="GO:0016878">
    <property type="term" value="F:acid-thiol ligase activity"/>
    <property type="evidence" value="ECO:0007669"/>
    <property type="project" value="UniProtKB-ARBA"/>
</dbReference>
<dbReference type="FunFam" id="3.30.300.30:FF:000008">
    <property type="entry name" value="2,3-dihydroxybenzoate-AMP ligase"/>
    <property type="match status" value="1"/>
</dbReference>
<feature type="domain" description="AMP-binding enzyme C-terminal" evidence="4">
    <location>
        <begin position="465"/>
        <end position="540"/>
    </location>
</feature>
<evidence type="ECO:0000259" key="3">
    <source>
        <dbReference type="Pfam" id="PF00501"/>
    </source>
</evidence>
<dbReference type="Pfam" id="PF00501">
    <property type="entry name" value="AMP-binding"/>
    <property type="match status" value="1"/>
</dbReference>
<evidence type="ECO:0000313" key="6">
    <source>
        <dbReference type="Proteomes" id="UP000005951"/>
    </source>
</evidence>
<dbReference type="InterPro" id="IPR050237">
    <property type="entry name" value="ATP-dep_AMP-bd_enzyme"/>
</dbReference>
<name>K8X8K3_RHOOP</name>
<organism evidence="5 6">
    <name type="scientific">Rhodococcus opacus M213</name>
    <dbReference type="NCBI Taxonomy" id="1129896"/>
    <lineage>
        <taxon>Bacteria</taxon>
        <taxon>Bacillati</taxon>
        <taxon>Actinomycetota</taxon>
        <taxon>Actinomycetes</taxon>
        <taxon>Mycobacteriales</taxon>
        <taxon>Nocardiaceae</taxon>
        <taxon>Rhodococcus</taxon>
    </lineage>
</organism>
<dbReference type="InterPro" id="IPR000873">
    <property type="entry name" value="AMP-dep_synth/lig_dom"/>
</dbReference>
<dbReference type="InterPro" id="IPR025110">
    <property type="entry name" value="AMP-bd_C"/>
</dbReference>
<dbReference type="EMBL" id="AJYC02000166">
    <property type="protein sequence ID" value="EKT77136.1"/>
    <property type="molecule type" value="Genomic_DNA"/>
</dbReference>
<gene>
    <name evidence="5" type="ORF">WSS_A39027</name>
</gene>
<dbReference type="Gene3D" id="3.40.50.12780">
    <property type="entry name" value="N-terminal domain of ligase-like"/>
    <property type="match status" value="1"/>
</dbReference>
<protein>
    <submittedName>
        <fullName evidence="5">Long-chain-fatty-acid--CoA ligase</fullName>
    </submittedName>
</protein>
<dbReference type="Proteomes" id="UP000005951">
    <property type="component" value="Unassembled WGS sequence"/>
</dbReference>
<dbReference type="InterPro" id="IPR045851">
    <property type="entry name" value="AMP-bd_C_sf"/>
</dbReference>
<dbReference type="AlphaFoldDB" id="K8X8K3"/>
<comment type="similarity">
    <text evidence="1">Belongs to the ATP-dependent AMP-binding enzyme family.</text>
</comment>
<evidence type="ECO:0000256" key="2">
    <source>
        <dbReference type="ARBA" id="ARBA00022598"/>
    </source>
</evidence>
<evidence type="ECO:0000259" key="4">
    <source>
        <dbReference type="Pfam" id="PF13193"/>
    </source>
</evidence>
<dbReference type="SUPFAM" id="SSF56801">
    <property type="entry name" value="Acetyl-CoA synthetase-like"/>
    <property type="match status" value="1"/>
</dbReference>
<evidence type="ECO:0000313" key="5">
    <source>
        <dbReference type="EMBL" id="EKT77136.1"/>
    </source>
</evidence>
<feature type="domain" description="AMP-dependent synthetase/ligase" evidence="3">
    <location>
        <begin position="33"/>
        <end position="415"/>
    </location>
</feature>
<comment type="caution">
    <text evidence="5">The sequence shown here is derived from an EMBL/GenBank/DDBJ whole genome shotgun (WGS) entry which is preliminary data.</text>
</comment>
<dbReference type="InterPro" id="IPR020845">
    <property type="entry name" value="AMP-binding_CS"/>
</dbReference>
<proteinExistence type="inferred from homology"/>
<dbReference type="RefSeq" id="WP_005264461.1">
    <property type="nucleotide sequence ID" value="NZ_AJYC02000166.1"/>
</dbReference>
<sequence length="570" mass="61460">MSWYDDRPWMDRYDENTRSVGEIPARTALDMFSAAVESAPDGPAIRYLGGTLDYREVDELSDGVAAYLTENGFGKGDRLAIYLQNIPQFVLALLGTWKAGGVVVPLNPMYRDELSHILTDAGVTAIVCSENAWADRVAERASAAGVRIALTASELDIQTSGDPRVFGGVTRVRAEGVPDLLEVARARAGAGVPDPRLVPDDIALVSYTSGTSGVPKGATNTHRNLTVNSSILRLYESKPAGSPIFALAPLFHITGMVCQLLTAIDLASPLILAYRFDAGVVLDALERERPVFMVGPSTAYMALMAHRDFSGERFASLEAVMSGGAPLPPAIVERFRELTGKYIRNGYGLTETSAPCVVVPPNLEAPVDPSSGTLAIGLPLPSAVIRIVGEDGHDLDPLEVGEIAVDGPMVVPAYWNKPAATAQSLPGGRLLTGDVGFMDAQGWVYVVDRKKDMINASGFKVWPREVEDVLYRHPAVREAAVVGEPDSYRGETVAAFVSLRPGQTVETDDLVDYCRERLASYKAPRRVVIVDELPKTASGKILRREMRRSTPACTLHRPVRSDNQARTGCG</sequence>
<accession>K8X8K3</accession>
<dbReference type="PANTHER" id="PTHR43767:SF1">
    <property type="entry name" value="NONRIBOSOMAL PEPTIDE SYNTHASE PES1 (EUROFUNG)-RELATED"/>
    <property type="match status" value="1"/>
</dbReference>
<dbReference type="Gene3D" id="3.30.300.30">
    <property type="match status" value="1"/>
</dbReference>
<dbReference type="PROSITE" id="PS00455">
    <property type="entry name" value="AMP_BINDING"/>
    <property type="match status" value="1"/>
</dbReference>
<reference evidence="5 6" key="1">
    <citation type="journal article" date="2013" name="Genome Announc.">
        <title>Draft Genome Sequence of Rhodococcus opacus Strain M213 Shows a Diverse Catabolic Potential.</title>
        <authorList>
            <person name="Pathak A."/>
            <person name="Green S.J."/>
            <person name="Ogram A."/>
            <person name="Chauhan A."/>
        </authorList>
    </citation>
    <scope>NUCLEOTIDE SEQUENCE [LARGE SCALE GENOMIC DNA]</scope>
    <source>
        <strain evidence="5 6">M213</strain>
    </source>
</reference>
<keyword evidence="2 5" id="KW-0436">Ligase</keyword>
<dbReference type="PANTHER" id="PTHR43767">
    <property type="entry name" value="LONG-CHAIN-FATTY-ACID--COA LIGASE"/>
    <property type="match status" value="1"/>
</dbReference>
<dbReference type="InterPro" id="IPR042099">
    <property type="entry name" value="ANL_N_sf"/>
</dbReference>